<dbReference type="SUPFAM" id="SSF88723">
    <property type="entry name" value="PIN domain-like"/>
    <property type="match status" value="1"/>
</dbReference>
<protein>
    <submittedName>
        <fullName evidence="2">PIN domain-containing protein</fullName>
    </submittedName>
</protein>
<evidence type="ECO:0000313" key="3">
    <source>
        <dbReference type="Proteomes" id="UP000658720"/>
    </source>
</evidence>
<reference evidence="2 3" key="1">
    <citation type="submission" date="2020-10" db="EMBL/GenBank/DDBJ databases">
        <authorList>
            <person name="Castelo-Branco R."/>
            <person name="Eusebio N."/>
            <person name="Adriana R."/>
            <person name="Vieira A."/>
            <person name="Brugerolle De Fraissinette N."/>
            <person name="Rezende De Castro R."/>
            <person name="Schneider M.P."/>
            <person name="Vasconcelos V."/>
            <person name="Leao P.N."/>
        </authorList>
    </citation>
    <scope>NUCLEOTIDE SEQUENCE [LARGE SCALE GENOMIC DNA]</scope>
    <source>
        <strain evidence="2 3">LEGE 00031</strain>
    </source>
</reference>
<dbReference type="Proteomes" id="UP000658720">
    <property type="component" value="Unassembled WGS sequence"/>
</dbReference>
<dbReference type="InterPro" id="IPR002716">
    <property type="entry name" value="PIN_dom"/>
</dbReference>
<dbReference type="InterPro" id="IPR029060">
    <property type="entry name" value="PIN-like_dom_sf"/>
</dbReference>
<feature type="domain" description="PIN" evidence="1">
    <location>
        <begin position="1"/>
        <end position="123"/>
    </location>
</feature>
<dbReference type="RefSeq" id="WP_194020606.1">
    <property type="nucleotide sequence ID" value="NZ_JADEVV010000052.1"/>
</dbReference>
<sequence>MKLYLDTSVLNRVFDDQTQARIALETQALRMILQLVETEEVELLNSAVLEFEAQKNPYPPRQRWVQQCLALAKSYVPMDEEIVARGQSLEQMGVKSIDALHMASAEKGGCDYFLACDDRLLRRYHGKVKALNPVSFILLLTEGER</sequence>
<evidence type="ECO:0000313" key="2">
    <source>
        <dbReference type="EMBL" id="MBE9255179.1"/>
    </source>
</evidence>
<proteinExistence type="predicted"/>
<accession>A0ABR9VV04</accession>
<dbReference type="Pfam" id="PF01850">
    <property type="entry name" value="PIN"/>
    <property type="match status" value="1"/>
</dbReference>
<comment type="caution">
    <text evidence="2">The sequence shown here is derived from an EMBL/GenBank/DDBJ whole genome shotgun (WGS) entry which is preliminary data.</text>
</comment>
<dbReference type="EMBL" id="JADEVV010000052">
    <property type="protein sequence ID" value="MBE9255179.1"/>
    <property type="molecule type" value="Genomic_DNA"/>
</dbReference>
<evidence type="ECO:0000259" key="1">
    <source>
        <dbReference type="SMART" id="SM00670"/>
    </source>
</evidence>
<dbReference type="SMART" id="SM00670">
    <property type="entry name" value="PINc"/>
    <property type="match status" value="1"/>
</dbReference>
<dbReference type="Gene3D" id="3.40.50.1010">
    <property type="entry name" value="5'-nuclease"/>
    <property type="match status" value="1"/>
</dbReference>
<keyword evidence="3" id="KW-1185">Reference proteome</keyword>
<name>A0ABR9VV04_9SYNC</name>
<gene>
    <name evidence="2" type="ORF">IQ217_15300</name>
</gene>
<organism evidence="2 3">
    <name type="scientific">Synechocystis salina LEGE 00031</name>
    <dbReference type="NCBI Taxonomy" id="1828736"/>
    <lineage>
        <taxon>Bacteria</taxon>
        <taxon>Bacillati</taxon>
        <taxon>Cyanobacteriota</taxon>
        <taxon>Cyanophyceae</taxon>
        <taxon>Synechococcales</taxon>
        <taxon>Merismopediaceae</taxon>
        <taxon>Synechocystis</taxon>
    </lineage>
</organism>